<dbReference type="SUPFAM" id="SSF53822">
    <property type="entry name" value="Periplasmic binding protein-like I"/>
    <property type="match status" value="1"/>
</dbReference>
<keyword evidence="7" id="KW-1185">Reference proteome</keyword>
<dbReference type="Gene3D" id="3.40.50.2300">
    <property type="match status" value="2"/>
</dbReference>
<protein>
    <submittedName>
        <fullName evidence="6">Penicillin-binding protein activator</fullName>
    </submittedName>
</protein>
<dbReference type="Proteomes" id="UP000282957">
    <property type="component" value="Unassembled WGS sequence"/>
</dbReference>
<evidence type="ECO:0000313" key="6">
    <source>
        <dbReference type="EMBL" id="RVT91498.1"/>
    </source>
</evidence>
<feature type="domain" description="Leucine-binding protein" evidence="5">
    <location>
        <begin position="73"/>
        <end position="349"/>
    </location>
</feature>
<dbReference type="InterPro" id="IPR028081">
    <property type="entry name" value="Leu-bd"/>
</dbReference>
<dbReference type="PROSITE" id="PS51257">
    <property type="entry name" value="PROKAR_LIPOPROTEIN"/>
    <property type="match status" value="1"/>
</dbReference>
<dbReference type="GO" id="GO:0006865">
    <property type="term" value="P:amino acid transport"/>
    <property type="evidence" value="ECO:0007669"/>
    <property type="project" value="UniProtKB-KW"/>
</dbReference>
<comment type="caution">
    <text evidence="6">The sequence shown here is derived from an EMBL/GenBank/DDBJ whole genome shotgun (WGS) entry which is preliminary data.</text>
</comment>
<dbReference type="AlphaFoldDB" id="A0A437M1D8"/>
<dbReference type="CDD" id="cd06339">
    <property type="entry name" value="PBP1_YraM_LppC_lipoprotein-like"/>
    <property type="match status" value="1"/>
</dbReference>
<evidence type="ECO:0000256" key="4">
    <source>
        <dbReference type="SAM" id="MobiDB-lite"/>
    </source>
</evidence>
<keyword evidence="3" id="KW-0029">Amino-acid transport</keyword>
<dbReference type="EMBL" id="SACL01000011">
    <property type="protein sequence ID" value="RVT91498.1"/>
    <property type="molecule type" value="Genomic_DNA"/>
</dbReference>
<keyword evidence="2" id="KW-0732">Signal</keyword>
<sequence>MRRPSRFPAHSAAARLLRHARLGVPAALLMALIGCAPQVQQPAQVWQPPGQSSLGWAPGPAQAPAAPQTARNRVGLLLPLSGSNGALGQAMLNAAQLALFEQADPRVELVPQDTRSTSSGAADAARQALAEGATVLVGPLTLGETAAAGRAARAANAPMLAFTSDESQAGHGVYVLGVTPTQVGRRIVQAAQGSQRIGVIVQEDEFGRRLSSAIREAAAAAGMQPPVVQTYRGTGTEAAMQSFLAAANGAGGVQAVVLGVSGTQSRALAQGLAAGGLTPAPRIIGTHLWVGDNQIAREPALAGALFVGPDPSVRAGFDERYNAAFGNRPARLAGTAYDGAALASRAAREGTRELPVGEAFQGADGPIRLLPNGELARGLAIMEVRPNAEPALREPAPVPGAAGS</sequence>
<evidence type="ECO:0000313" key="7">
    <source>
        <dbReference type="Proteomes" id="UP000282957"/>
    </source>
</evidence>
<dbReference type="OrthoDB" id="7210494at2"/>
<dbReference type="InterPro" id="IPR028082">
    <property type="entry name" value="Peripla_BP_I"/>
</dbReference>
<dbReference type="PANTHER" id="PTHR30483:SF6">
    <property type="entry name" value="PERIPLASMIC BINDING PROTEIN OF ABC TRANSPORTER FOR NATURAL AMINO ACIDS"/>
    <property type="match status" value="1"/>
</dbReference>
<name>A0A437M1D8_9PROT</name>
<dbReference type="Pfam" id="PF13458">
    <property type="entry name" value="Peripla_BP_6"/>
    <property type="match status" value="1"/>
</dbReference>
<comment type="similarity">
    <text evidence="1">Belongs to the leucine-binding protein family.</text>
</comment>
<evidence type="ECO:0000259" key="5">
    <source>
        <dbReference type="Pfam" id="PF13458"/>
    </source>
</evidence>
<dbReference type="RefSeq" id="WP_127789916.1">
    <property type="nucleotide sequence ID" value="NZ_SACL01000011.1"/>
</dbReference>
<proteinExistence type="inferred from homology"/>
<reference evidence="6 7" key="1">
    <citation type="submission" date="2019-01" db="EMBL/GenBank/DDBJ databases">
        <authorList>
            <person name="Chen W.-M."/>
        </authorList>
    </citation>
    <scope>NUCLEOTIDE SEQUENCE [LARGE SCALE GENOMIC DNA]</scope>
    <source>
        <strain evidence="6 7">CCP-6</strain>
    </source>
</reference>
<dbReference type="InterPro" id="IPR051010">
    <property type="entry name" value="BCAA_transport"/>
</dbReference>
<keyword evidence="3" id="KW-0813">Transport</keyword>
<feature type="region of interest" description="Disordered" evidence="4">
    <location>
        <begin position="45"/>
        <end position="68"/>
    </location>
</feature>
<accession>A0A437M1D8</accession>
<gene>
    <name evidence="6" type="ORF">EOD42_22875</name>
</gene>
<evidence type="ECO:0000256" key="1">
    <source>
        <dbReference type="ARBA" id="ARBA00010062"/>
    </source>
</evidence>
<evidence type="ECO:0000256" key="2">
    <source>
        <dbReference type="ARBA" id="ARBA00022729"/>
    </source>
</evidence>
<dbReference type="PANTHER" id="PTHR30483">
    <property type="entry name" value="LEUCINE-SPECIFIC-BINDING PROTEIN"/>
    <property type="match status" value="1"/>
</dbReference>
<evidence type="ECO:0000256" key="3">
    <source>
        <dbReference type="ARBA" id="ARBA00022970"/>
    </source>
</evidence>
<organism evidence="6 7">
    <name type="scientific">Rhodovarius crocodyli</name>
    <dbReference type="NCBI Taxonomy" id="1979269"/>
    <lineage>
        <taxon>Bacteria</taxon>
        <taxon>Pseudomonadati</taxon>
        <taxon>Pseudomonadota</taxon>
        <taxon>Alphaproteobacteria</taxon>
        <taxon>Acetobacterales</taxon>
        <taxon>Roseomonadaceae</taxon>
        <taxon>Rhodovarius</taxon>
    </lineage>
</organism>